<dbReference type="AlphaFoldDB" id="A0A0A9ETU0"/>
<reference evidence="1" key="1">
    <citation type="submission" date="2014-09" db="EMBL/GenBank/DDBJ databases">
        <authorList>
            <person name="Magalhaes I.L.F."/>
            <person name="Oliveira U."/>
            <person name="Santos F.R."/>
            <person name="Vidigal T.H.D.A."/>
            <person name="Brescovit A.D."/>
            <person name="Santos A.J."/>
        </authorList>
    </citation>
    <scope>NUCLEOTIDE SEQUENCE</scope>
    <source>
        <tissue evidence="1">Shoot tissue taken approximately 20 cm above the soil surface</tissue>
    </source>
</reference>
<proteinExistence type="predicted"/>
<dbReference type="EMBL" id="GBRH01193781">
    <property type="protein sequence ID" value="JAE04115.1"/>
    <property type="molecule type" value="Transcribed_RNA"/>
</dbReference>
<reference evidence="1" key="2">
    <citation type="journal article" date="2015" name="Data Brief">
        <title>Shoot transcriptome of the giant reed, Arundo donax.</title>
        <authorList>
            <person name="Barrero R.A."/>
            <person name="Guerrero F.D."/>
            <person name="Moolhuijzen P."/>
            <person name="Goolsby J.A."/>
            <person name="Tidwell J."/>
            <person name="Bellgard S.E."/>
            <person name="Bellgard M.I."/>
        </authorList>
    </citation>
    <scope>NUCLEOTIDE SEQUENCE</scope>
    <source>
        <tissue evidence="1">Shoot tissue taken approximately 20 cm above the soil surface</tissue>
    </source>
</reference>
<evidence type="ECO:0000313" key="1">
    <source>
        <dbReference type="EMBL" id="JAE04115.1"/>
    </source>
</evidence>
<name>A0A0A9ETU0_ARUDO</name>
<protein>
    <submittedName>
        <fullName evidence="1">Uncharacterized protein</fullName>
    </submittedName>
</protein>
<organism evidence="1">
    <name type="scientific">Arundo donax</name>
    <name type="common">Giant reed</name>
    <name type="synonym">Donax arundinaceus</name>
    <dbReference type="NCBI Taxonomy" id="35708"/>
    <lineage>
        <taxon>Eukaryota</taxon>
        <taxon>Viridiplantae</taxon>
        <taxon>Streptophyta</taxon>
        <taxon>Embryophyta</taxon>
        <taxon>Tracheophyta</taxon>
        <taxon>Spermatophyta</taxon>
        <taxon>Magnoliopsida</taxon>
        <taxon>Liliopsida</taxon>
        <taxon>Poales</taxon>
        <taxon>Poaceae</taxon>
        <taxon>PACMAD clade</taxon>
        <taxon>Arundinoideae</taxon>
        <taxon>Arundineae</taxon>
        <taxon>Arundo</taxon>
    </lineage>
</organism>
<accession>A0A0A9ETU0</accession>
<sequence length="107" mass="12322">MGPFEYYWTSVWSLKQLLVSPLNENSGFHTNLKYNVFHMLLSGLSHHCLVGCILIEIAHLPFALLWWCMPLEDLNSHAVPQKDLQFCSLNNGSHKKRAPWKMALSLN</sequence>